<dbReference type="AlphaFoldDB" id="A0A1I0VHN3"/>
<name>A0A1I0VHN3_9FLAO</name>
<keyword evidence="1 2" id="KW-0732">Signal</keyword>
<dbReference type="Proteomes" id="UP000199604">
    <property type="component" value="Unassembled WGS sequence"/>
</dbReference>
<dbReference type="RefSeq" id="WP_091473394.1">
    <property type="nucleotide sequence ID" value="NZ_FOJT01000001.1"/>
</dbReference>
<dbReference type="InterPro" id="IPR026444">
    <property type="entry name" value="Secre_tail"/>
</dbReference>
<dbReference type="NCBIfam" id="TIGR04183">
    <property type="entry name" value="Por_Secre_tail"/>
    <property type="match status" value="1"/>
</dbReference>
<evidence type="ECO:0000259" key="3">
    <source>
        <dbReference type="Pfam" id="PF18962"/>
    </source>
</evidence>
<feature type="domain" description="Secretion system C-terminal sorting" evidence="3">
    <location>
        <begin position="845"/>
        <end position="916"/>
    </location>
</feature>
<keyword evidence="5" id="KW-1185">Reference proteome</keyword>
<feature type="chain" id="PRO_5011772718" evidence="2">
    <location>
        <begin position="19"/>
        <end position="918"/>
    </location>
</feature>
<reference evidence="5" key="1">
    <citation type="submission" date="2016-10" db="EMBL/GenBank/DDBJ databases">
        <authorList>
            <person name="Varghese N."/>
            <person name="Submissions S."/>
        </authorList>
    </citation>
    <scope>NUCLEOTIDE SEQUENCE [LARGE SCALE GENOMIC DNA]</scope>
    <source>
        <strain evidence="5">DSM 21789</strain>
    </source>
</reference>
<dbReference type="Gene3D" id="2.60.40.3080">
    <property type="match status" value="1"/>
</dbReference>
<organism evidence="4 5">
    <name type="scientific">Flavobacterium swingsii</name>
    <dbReference type="NCBI Taxonomy" id="498292"/>
    <lineage>
        <taxon>Bacteria</taxon>
        <taxon>Pseudomonadati</taxon>
        <taxon>Bacteroidota</taxon>
        <taxon>Flavobacteriia</taxon>
        <taxon>Flavobacteriales</taxon>
        <taxon>Flavobacteriaceae</taxon>
        <taxon>Flavobacterium</taxon>
    </lineage>
</organism>
<proteinExistence type="predicted"/>
<evidence type="ECO:0000313" key="5">
    <source>
        <dbReference type="Proteomes" id="UP000199604"/>
    </source>
</evidence>
<dbReference type="EMBL" id="FOJT01000001">
    <property type="protein sequence ID" value="SFA75822.1"/>
    <property type="molecule type" value="Genomic_DNA"/>
</dbReference>
<feature type="signal peptide" evidence="2">
    <location>
        <begin position="1"/>
        <end position="18"/>
    </location>
</feature>
<evidence type="ECO:0000313" key="4">
    <source>
        <dbReference type="EMBL" id="SFA75822.1"/>
    </source>
</evidence>
<accession>A0A1I0VHN3</accession>
<dbReference type="STRING" id="498292.SAMN05660845_0399"/>
<evidence type="ECO:0000256" key="2">
    <source>
        <dbReference type="SAM" id="SignalP"/>
    </source>
</evidence>
<dbReference type="Pfam" id="PF18962">
    <property type="entry name" value="Por_Secre_tail"/>
    <property type="match status" value="1"/>
</dbReference>
<protein>
    <submittedName>
        <fullName evidence="4">Por secretion system C-terminal sorting domain-containing protein</fullName>
    </submittedName>
</protein>
<dbReference type="OrthoDB" id="9761875at2"/>
<gene>
    <name evidence="4" type="ORF">SAMN05660845_0399</name>
</gene>
<sequence>MKNTITSILMLLFVTANAQIGGGWDWAFNTGSLGGATIKHMKYTADGSEILFGGTALAAVYFGSTTLTATPQSGYAGNIKFFGKINSATGIPTIIRSFSNLPVNFDCITTDDAGNFYIGGAISDINPVDLGNGVSVSGLNKSVVAKFDASGTAIWAKTFTFGTTGSAQTNILKLAVSNSGNVFFWGFNPNVDVNNKRNSPLYKLDSNGNTLWFKDALNGSSVIGNTIKEPTLTDKFIDNNENVHLFHNAIGGYTFDGVAYPGGSASYGSTLISLNSSGTITKAQTYDGSVTNFQVNKTTGNLIFKWDQFNVNVAPFTNLPHLLASVIPSYANKFTGMVETDSNFNFIRAKDFSTTLDNPFQLTYNDDVYLALPNGKLIIQAQFEKTIGYTADVDYVYPIDATKYATAIIETDANWNISKFITGGKATSVFKQYITAYNDTYAMSAGFSSHNVLSPTTPTLPITSYGSVNLTGFNAASDLTTAYGVFSTSSSLRNDVAIVQTKSANFPTITSTTWLGNNTNWNDATNWTNGVPTTTMKALFNAPTPNYPLVSTSPTAASLQVNSGVSLALPTTLVLNAGLKNDGNITINNAGFFQGFGTKEWKGSGSVNFSGTAVSYFYANLFSNSLVLNTNLTTQYNLRIPTLTLNTAKVNLNNKTLSITDSSPTAITTANLTSYVYGGILERNIASAGSYEFPMGNFSFKQSAIIDVNNLIGTDKLSATFTAGVITGTTPSTSYNGVAITSALDGGWFKISSKTQPTSGNYDVTLKIQNSTNTSANVGDYVVIKRDNSTSPWAATGTYNLGSTTGGIVTVKNSNLTSFSDFAIGKGASDISLSNESFIQKTISLYPNPASSQITLNFENNLDKASLKIISIAGQVVFEKDNVSENNVSLDVSNFSIGVYYVQIINEDSVFNSKFIKQ</sequence>
<evidence type="ECO:0000256" key="1">
    <source>
        <dbReference type="ARBA" id="ARBA00022729"/>
    </source>
</evidence>